<dbReference type="InterPro" id="IPR009057">
    <property type="entry name" value="Homeodomain-like_sf"/>
</dbReference>
<dbReference type="Gene3D" id="3.30.420.10">
    <property type="entry name" value="Ribonuclease H-like superfamily/Ribonuclease H"/>
    <property type="match status" value="1"/>
</dbReference>
<evidence type="ECO:0000259" key="1">
    <source>
        <dbReference type="Pfam" id="PF01498"/>
    </source>
</evidence>
<dbReference type="Pfam" id="PF01498">
    <property type="entry name" value="HTH_Tnp_Tc3_2"/>
    <property type="match status" value="1"/>
</dbReference>
<feature type="domain" description="Transposase Tc1-like" evidence="1">
    <location>
        <begin position="71"/>
        <end position="137"/>
    </location>
</feature>
<sequence>MRKEHSLDLKQRVVTAHQNGKSYGEISKLLILPKSTVRNIITRWKQRGTVINKPRSGAPKKISLRSSSLMKRLVTSNPKITRKELADNLKITGTSVSLRTITSTLRKEGINKRRPRRVPLLKKIHLSARIQYAKNLLNKENEFINNILWSDESKIQLFGLNYTLSIGANQIRRISQNAPYLP</sequence>
<dbReference type="AlphaFoldDB" id="A0A6P7TYZ0"/>
<dbReference type="PANTHER" id="PTHR46068">
    <property type="entry name" value="PROTEIN CBG27172"/>
    <property type="match status" value="1"/>
</dbReference>
<dbReference type="KEGG" id="osn:115227172"/>
<dbReference type="InterPro" id="IPR036397">
    <property type="entry name" value="RNaseH_sf"/>
</dbReference>
<feature type="domain" description="Sleeping Beauty transposase HTH" evidence="2">
    <location>
        <begin position="3"/>
        <end position="50"/>
    </location>
</feature>
<dbReference type="GO" id="GO:0006313">
    <property type="term" value="P:DNA transposition"/>
    <property type="evidence" value="ECO:0007669"/>
    <property type="project" value="InterPro"/>
</dbReference>
<gene>
    <name evidence="4" type="primary">LOC115227172</name>
</gene>
<organism evidence="3 4">
    <name type="scientific">Octopus sinensis</name>
    <name type="common">East Asian common octopus</name>
    <dbReference type="NCBI Taxonomy" id="2607531"/>
    <lineage>
        <taxon>Eukaryota</taxon>
        <taxon>Metazoa</taxon>
        <taxon>Spiralia</taxon>
        <taxon>Lophotrochozoa</taxon>
        <taxon>Mollusca</taxon>
        <taxon>Cephalopoda</taxon>
        <taxon>Coleoidea</taxon>
        <taxon>Octopodiformes</taxon>
        <taxon>Octopoda</taxon>
        <taxon>Incirrata</taxon>
        <taxon>Octopodidae</taxon>
        <taxon>Octopus</taxon>
    </lineage>
</organism>
<dbReference type="Gene3D" id="1.10.10.10">
    <property type="entry name" value="Winged helix-like DNA-binding domain superfamily/Winged helix DNA-binding domain"/>
    <property type="match status" value="1"/>
</dbReference>
<evidence type="ECO:0000259" key="2">
    <source>
        <dbReference type="Pfam" id="PF25787"/>
    </source>
</evidence>
<dbReference type="GO" id="GO:0015074">
    <property type="term" value="P:DNA integration"/>
    <property type="evidence" value="ECO:0007669"/>
    <property type="project" value="InterPro"/>
</dbReference>
<dbReference type="InterPro" id="IPR036388">
    <property type="entry name" value="WH-like_DNA-bd_sf"/>
</dbReference>
<dbReference type="SUPFAM" id="SSF46689">
    <property type="entry name" value="Homeodomain-like"/>
    <property type="match status" value="1"/>
</dbReference>
<reference evidence="4" key="1">
    <citation type="submission" date="2025-08" db="UniProtKB">
        <authorList>
            <consortium name="RefSeq"/>
        </authorList>
    </citation>
    <scope>IDENTIFICATION</scope>
</reference>
<dbReference type="Proteomes" id="UP000515154">
    <property type="component" value="Unplaced"/>
</dbReference>
<evidence type="ECO:0000313" key="3">
    <source>
        <dbReference type="Proteomes" id="UP000515154"/>
    </source>
</evidence>
<evidence type="ECO:0000313" key="4">
    <source>
        <dbReference type="RefSeq" id="XP_029653946.1"/>
    </source>
</evidence>
<dbReference type="InterPro" id="IPR002492">
    <property type="entry name" value="Transposase_Tc1-like"/>
</dbReference>
<protein>
    <submittedName>
        <fullName evidence="4">Uncharacterized protein LOC115227172</fullName>
    </submittedName>
</protein>
<dbReference type="RefSeq" id="XP_029653946.1">
    <property type="nucleotide sequence ID" value="XM_029798086.1"/>
</dbReference>
<dbReference type="GO" id="GO:0003677">
    <property type="term" value="F:DNA binding"/>
    <property type="evidence" value="ECO:0007669"/>
    <property type="project" value="InterPro"/>
</dbReference>
<keyword evidence="3" id="KW-1185">Reference proteome</keyword>
<dbReference type="Pfam" id="PF25787">
    <property type="entry name" value="HTH_SB"/>
    <property type="match status" value="1"/>
</dbReference>
<proteinExistence type="predicted"/>
<dbReference type="InterPro" id="IPR057667">
    <property type="entry name" value="HTH_SB"/>
</dbReference>
<dbReference type="PANTHER" id="PTHR46068:SF1">
    <property type="entry name" value="TRANSPOSASE IS30-LIKE HTH DOMAIN-CONTAINING PROTEIN"/>
    <property type="match status" value="1"/>
</dbReference>
<name>A0A6P7TYZ0_9MOLL</name>
<accession>A0A6P7TYZ0</accession>